<evidence type="ECO:0000256" key="2">
    <source>
        <dbReference type="ARBA" id="ARBA00009677"/>
    </source>
</evidence>
<feature type="domain" description="Flagellar basal-body/hook protein C-terminal" evidence="8">
    <location>
        <begin position="198"/>
        <end position="242"/>
    </location>
</feature>
<dbReference type="RefSeq" id="WP_116688107.1">
    <property type="nucleotide sequence ID" value="NZ_CAWNYD010000007.1"/>
</dbReference>
<evidence type="ECO:0000256" key="4">
    <source>
        <dbReference type="ARBA" id="ARBA00038560"/>
    </source>
</evidence>
<name>A0A2V1GYA3_9GAMM</name>
<evidence type="ECO:0000256" key="1">
    <source>
        <dbReference type="ARBA" id="ARBA00004117"/>
    </source>
</evidence>
<proteinExistence type="inferred from homology"/>
<dbReference type="Pfam" id="PF22692">
    <property type="entry name" value="LlgE_F_G_D1"/>
    <property type="match status" value="1"/>
</dbReference>
<dbReference type="NCBIfam" id="TIGR03506">
    <property type="entry name" value="FlgEFG_subfam"/>
    <property type="match status" value="1"/>
</dbReference>
<keyword evidence="11" id="KW-1185">Reference proteome</keyword>
<dbReference type="Pfam" id="PF06429">
    <property type="entry name" value="Flg_bbr_C"/>
    <property type="match status" value="1"/>
</dbReference>
<evidence type="ECO:0000256" key="6">
    <source>
        <dbReference type="RuleBase" id="RU362116"/>
    </source>
</evidence>
<dbReference type="GO" id="GO:0071978">
    <property type="term" value="P:bacterial-type flagellum-dependent swarming motility"/>
    <property type="evidence" value="ECO:0007669"/>
    <property type="project" value="TreeGrafter"/>
</dbReference>
<comment type="subcellular location">
    <subcellularLocation>
        <location evidence="1 6">Bacterial flagellum basal body</location>
    </subcellularLocation>
</comment>
<dbReference type="AlphaFoldDB" id="A0A2V1GYA3"/>
<dbReference type="PANTHER" id="PTHR30435">
    <property type="entry name" value="FLAGELLAR PROTEIN"/>
    <property type="match status" value="1"/>
</dbReference>
<dbReference type="EMBL" id="QDDL01000007">
    <property type="protein sequence ID" value="PVZ66743.1"/>
    <property type="molecule type" value="Genomic_DNA"/>
</dbReference>
<comment type="subunit">
    <text evidence="4 6">The basal body constitutes a major portion of the flagellar organelle and consists of five rings (E,L,P,S, and M) mounted on a central rod. The rod consists of about 26 subunits of FlgG in the distal portion, and FlgB, FlgC and FlgF are thought to build up the proximal portion of the rod with about 6 subunits each.</text>
</comment>
<comment type="caution">
    <text evidence="10">The sequence shown here is derived from an EMBL/GenBank/DDBJ whole genome shotgun (WGS) entry which is preliminary data.</text>
</comment>
<keyword evidence="10" id="KW-0966">Cell projection</keyword>
<comment type="similarity">
    <text evidence="2 6">Belongs to the flagella basal body rod proteins family.</text>
</comment>
<organism evidence="10 11">
    <name type="scientific">Pelagibaculum spongiae</name>
    <dbReference type="NCBI Taxonomy" id="2080658"/>
    <lineage>
        <taxon>Bacteria</taxon>
        <taxon>Pseudomonadati</taxon>
        <taxon>Pseudomonadota</taxon>
        <taxon>Gammaproteobacteria</taxon>
        <taxon>Oceanospirillales</taxon>
        <taxon>Pelagibaculum</taxon>
    </lineage>
</organism>
<dbReference type="NCBIfam" id="NF009280">
    <property type="entry name" value="PRK12640.1"/>
    <property type="match status" value="1"/>
</dbReference>
<dbReference type="InterPro" id="IPR020013">
    <property type="entry name" value="Flagellar_FlgE/F/G"/>
</dbReference>
<keyword evidence="10" id="KW-0282">Flagellum</keyword>
<evidence type="ECO:0000313" key="10">
    <source>
        <dbReference type="EMBL" id="PVZ66743.1"/>
    </source>
</evidence>
<keyword evidence="10" id="KW-0969">Cilium</keyword>
<feature type="domain" description="Flagellar basal body rod protein N-terminal" evidence="7">
    <location>
        <begin position="5"/>
        <end position="35"/>
    </location>
</feature>
<dbReference type="InterPro" id="IPR001444">
    <property type="entry name" value="Flag_bb_rod_N"/>
</dbReference>
<evidence type="ECO:0000259" key="9">
    <source>
        <dbReference type="Pfam" id="PF22692"/>
    </source>
</evidence>
<feature type="domain" description="Flagellar hook protein FlgE/F/G-like D1" evidence="9">
    <location>
        <begin position="81"/>
        <end position="145"/>
    </location>
</feature>
<dbReference type="InterPro" id="IPR037925">
    <property type="entry name" value="FlgE/F/G-like"/>
</dbReference>
<dbReference type="SUPFAM" id="SSF117143">
    <property type="entry name" value="Flagellar hook protein flgE"/>
    <property type="match status" value="1"/>
</dbReference>
<dbReference type="InterPro" id="IPR053967">
    <property type="entry name" value="LlgE_F_G-like_D1"/>
</dbReference>
<sequence>MDRMLYIAMSGASETMRGQTTHSNNLANVRTTGFRADFEQARSMPVFGPGAPSRVYAMEERPATDFSSGPLITTDRDLDVAVRGAGWIGVQSVDGSEAYTRAGNLHFGEGGLLMTAQGQPVMGDDGPIVLPPADKVEIGEDGTISIVPAGQSVEQMAVINRIKLTAHPAGGMDKGADGLMRARDGEPLEADGAVRVERGALESSNVNAVSAMTEIISLSRQFEMQIKMMKSAEEMDSKSAQILQGIA</sequence>
<dbReference type="Proteomes" id="UP000244906">
    <property type="component" value="Unassembled WGS sequence"/>
</dbReference>
<dbReference type="GO" id="GO:0030694">
    <property type="term" value="C:bacterial-type flagellum basal body, rod"/>
    <property type="evidence" value="ECO:0007669"/>
    <property type="project" value="UniProtKB-UniRule"/>
</dbReference>
<dbReference type="InterPro" id="IPR010930">
    <property type="entry name" value="Flg_bb/hook_C_dom"/>
</dbReference>
<dbReference type="Pfam" id="PF00460">
    <property type="entry name" value="Flg_bb_rod"/>
    <property type="match status" value="1"/>
</dbReference>
<evidence type="ECO:0000313" key="11">
    <source>
        <dbReference type="Proteomes" id="UP000244906"/>
    </source>
</evidence>
<evidence type="ECO:0000256" key="3">
    <source>
        <dbReference type="ARBA" id="ARBA00023143"/>
    </source>
</evidence>
<gene>
    <name evidence="10" type="primary">flgF</name>
    <name evidence="10" type="ORF">DC094_15870</name>
</gene>
<dbReference type="OrthoDB" id="9804559at2"/>
<evidence type="ECO:0000259" key="8">
    <source>
        <dbReference type="Pfam" id="PF06429"/>
    </source>
</evidence>
<keyword evidence="3 6" id="KW-0975">Bacterial flagellum</keyword>
<dbReference type="PANTHER" id="PTHR30435:SF18">
    <property type="entry name" value="FLAGELLAR BASAL-BODY ROD PROTEIN FLGF"/>
    <property type="match status" value="1"/>
</dbReference>
<reference evidence="10 11" key="1">
    <citation type="submission" date="2018-04" db="EMBL/GenBank/DDBJ databases">
        <title>Thalassorhabdus spongiae gen. nov., sp. nov., isolated from a marine sponge in South-West Iceland.</title>
        <authorList>
            <person name="Knobloch S."/>
            <person name="Daussin A."/>
            <person name="Johannsson R."/>
            <person name="Marteinsson V.T."/>
        </authorList>
    </citation>
    <scope>NUCLEOTIDE SEQUENCE [LARGE SCALE GENOMIC DNA]</scope>
    <source>
        <strain evidence="10 11">Hp12</strain>
    </source>
</reference>
<accession>A0A2V1GYA3</accession>
<evidence type="ECO:0000259" key="7">
    <source>
        <dbReference type="Pfam" id="PF00460"/>
    </source>
</evidence>
<evidence type="ECO:0000256" key="5">
    <source>
        <dbReference type="ARBA" id="ARBA00040228"/>
    </source>
</evidence>
<protein>
    <recommendedName>
        <fullName evidence="5 6">Flagellar basal-body rod protein FlgF</fullName>
    </recommendedName>
</protein>